<name>A0A7U3UN54_9ACTN</name>
<proteinExistence type="predicted"/>
<keyword evidence="3" id="KW-1185">Reference proteome</keyword>
<reference evidence="2 3" key="1">
    <citation type="journal article" date="2010" name="J. Bacteriol.">
        <title>Biochemical characterization of a novel indole prenyltransferase from Streptomyces sp. SN-593.</title>
        <authorList>
            <person name="Takahashi S."/>
            <person name="Takagi H."/>
            <person name="Toyoda A."/>
            <person name="Uramoto M."/>
            <person name="Nogawa T."/>
            <person name="Ueki M."/>
            <person name="Sakaki Y."/>
            <person name="Osada H."/>
        </authorList>
    </citation>
    <scope>NUCLEOTIDE SEQUENCE [LARGE SCALE GENOMIC DNA]</scope>
    <source>
        <strain evidence="2 3">SN-593</strain>
    </source>
</reference>
<dbReference type="AlphaFoldDB" id="A0A7U3UN54"/>
<organism evidence="2 3">
    <name type="scientific">Actinacidiphila reveromycinica</name>
    <dbReference type="NCBI Taxonomy" id="659352"/>
    <lineage>
        <taxon>Bacteria</taxon>
        <taxon>Bacillati</taxon>
        <taxon>Actinomycetota</taxon>
        <taxon>Actinomycetes</taxon>
        <taxon>Kitasatosporales</taxon>
        <taxon>Streptomycetaceae</taxon>
        <taxon>Actinacidiphila</taxon>
    </lineage>
</organism>
<keyword evidence="1" id="KW-1133">Transmembrane helix</keyword>
<evidence type="ECO:0000256" key="1">
    <source>
        <dbReference type="SAM" id="Phobius"/>
    </source>
</evidence>
<sequence length="195" mass="21624">MTSRSRTADLLAGPVVVLAAAATLCRTLLVEEARPAPSMYPRVPAPEGLLDREKEYLAWLDSYVTWLVRVARSHQRRFTALTCAAGLSALAIPFAVAVRAPAWVPALLGLATAACQFLLVTWQDQKLYVLIHEQSVRLQRLRRDFGFDTESAGDGRSMRRRYTEFRRAVESVKEESGAAVFRIKGQEPPQPPSTG</sequence>
<keyword evidence="1" id="KW-0472">Membrane</keyword>
<feature type="transmembrane region" description="Helical" evidence="1">
    <location>
        <begin position="102"/>
        <end position="122"/>
    </location>
</feature>
<accession>A0A7U3UN54</accession>
<evidence type="ECO:0000313" key="2">
    <source>
        <dbReference type="EMBL" id="BBA95647.1"/>
    </source>
</evidence>
<evidence type="ECO:0008006" key="4">
    <source>
        <dbReference type="Google" id="ProtNLM"/>
    </source>
</evidence>
<reference evidence="2 3" key="2">
    <citation type="journal article" date="2011" name="J. Antibiot.">
        <title>Furaquinocins I and J: novel polyketide isoprenoid hybrid compounds from Streptomyces reveromyceticus SN-593.</title>
        <authorList>
            <person name="Panthee S."/>
            <person name="Takahashi S."/>
            <person name="Takagi H."/>
            <person name="Nogawa T."/>
            <person name="Oowada E."/>
            <person name="Uramoto M."/>
            <person name="Osada H."/>
        </authorList>
    </citation>
    <scope>NUCLEOTIDE SEQUENCE [LARGE SCALE GENOMIC DNA]</scope>
    <source>
        <strain evidence="2 3">SN-593</strain>
    </source>
</reference>
<dbReference type="KEGG" id="arev:RVR_587"/>
<dbReference type="EMBL" id="AP018365">
    <property type="protein sequence ID" value="BBA95647.1"/>
    <property type="molecule type" value="Genomic_DNA"/>
</dbReference>
<gene>
    <name evidence="2" type="ORF">RVR_587</name>
</gene>
<dbReference type="Proteomes" id="UP000595703">
    <property type="component" value="Chromosome"/>
</dbReference>
<reference evidence="2 3" key="3">
    <citation type="journal article" date="2011" name="Nat. Chem. Biol.">
        <title>Reveromycin A biosynthesis uses RevG and RevJ for stereospecific spiroacetal formation.</title>
        <authorList>
            <person name="Takahashi S."/>
            <person name="Toyoda A."/>
            <person name="Sekiyama Y."/>
            <person name="Takagi H."/>
            <person name="Nogawa T."/>
            <person name="Uramoto M."/>
            <person name="Suzuki R."/>
            <person name="Koshino H."/>
            <person name="Kumano T."/>
            <person name="Panthee S."/>
            <person name="Dairi T."/>
            <person name="Ishikawa J."/>
            <person name="Ikeda H."/>
            <person name="Sakaki Y."/>
            <person name="Osada H."/>
        </authorList>
    </citation>
    <scope>NUCLEOTIDE SEQUENCE [LARGE SCALE GENOMIC DNA]</scope>
    <source>
        <strain evidence="2 3">SN-593</strain>
    </source>
</reference>
<keyword evidence="1" id="KW-0812">Transmembrane</keyword>
<feature type="transmembrane region" description="Helical" evidence="1">
    <location>
        <begin position="78"/>
        <end position="96"/>
    </location>
</feature>
<dbReference type="RefSeq" id="WP_202232150.1">
    <property type="nucleotide sequence ID" value="NZ_AP018365.1"/>
</dbReference>
<reference evidence="2 3" key="4">
    <citation type="journal article" date="2020" name="Sci. Rep.">
        <title>beta-carboline chemical signals induce reveromycin production through a LuxR family regulator in Streptomyces sp. SN-593.</title>
        <authorList>
            <person name="Panthee S."/>
            <person name="Kito N."/>
            <person name="Hayashi T."/>
            <person name="Shimizu T."/>
            <person name="Ishikawa J."/>
            <person name="Hamamoto H."/>
            <person name="Osada H."/>
            <person name="Takahashi S."/>
        </authorList>
    </citation>
    <scope>NUCLEOTIDE SEQUENCE [LARGE SCALE GENOMIC DNA]</scope>
    <source>
        <strain evidence="2 3">SN-593</strain>
    </source>
</reference>
<protein>
    <recommendedName>
        <fullName evidence="4">DUF4231 domain-containing protein</fullName>
    </recommendedName>
</protein>
<evidence type="ECO:0000313" key="3">
    <source>
        <dbReference type="Proteomes" id="UP000595703"/>
    </source>
</evidence>